<evidence type="ECO:0000313" key="1">
    <source>
        <dbReference type="EMBL" id="CAB4659660.1"/>
    </source>
</evidence>
<dbReference type="EMBL" id="CAEZZR010000061">
    <property type="protein sequence ID" value="CAB4774785.1"/>
    <property type="molecule type" value="Genomic_DNA"/>
</dbReference>
<dbReference type="AlphaFoldDB" id="A0A6J6P322"/>
<reference evidence="2" key="1">
    <citation type="submission" date="2020-05" db="EMBL/GenBank/DDBJ databases">
        <authorList>
            <person name="Chiriac C."/>
            <person name="Salcher M."/>
            <person name="Ghai R."/>
            <person name="Kavagutti S V."/>
        </authorList>
    </citation>
    <scope>NUCLEOTIDE SEQUENCE</scope>
</reference>
<dbReference type="EMBL" id="CAEZWO010000052">
    <property type="protein sequence ID" value="CAB4659660.1"/>
    <property type="molecule type" value="Genomic_DNA"/>
</dbReference>
<name>A0A6J6P322_9ZZZZ</name>
<evidence type="ECO:0000313" key="3">
    <source>
        <dbReference type="EMBL" id="CAB4774785.1"/>
    </source>
</evidence>
<dbReference type="EMBL" id="CAFBMY010000079">
    <property type="protein sequence ID" value="CAB4925907.1"/>
    <property type="molecule type" value="Genomic_DNA"/>
</dbReference>
<dbReference type="EMBL" id="CAFAZX010000022">
    <property type="protein sequence ID" value="CAB4841963.1"/>
    <property type="molecule type" value="Genomic_DNA"/>
</dbReference>
<sequence length="86" mass="9921">MDIVQLRAGWTEVLDRLERKDRIAWLAFFDARLASLSGSTLVLDYSDSRKLASNHEYSSIRNEHRLALKDSIQEVFGIDLEIVEKV</sequence>
<proteinExistence type="predicted"/>
<organism evidence="2">
    <name type="scientific">freshwater metagenome</name>
    <dbReference type="NCBI Taxonomy" id="449393"/>
    <lineage>
        <taxon>unclassified sequences</taxon>
        <taxon>metagenomes</taxon>
        <taxon>ecological metagenomes</taxon>
    </lineage>
</organism>
<evidence type="ECO:0000313" key="6">
    <source>
        <dbReference type="EMBL" id="CAB4988230.1"/>
    </source>
</evidence>
<dbReference type="EMBL" id="CAFBOJ010000150">
    <property type="protein sequence ID" value="CAB4988230.1"/>
    <property type="molecule type" value="Genomic_DNA"/>
</dbReference>
<evidence type="ECO:0000313" key="8">
    <source>
        <dbReference type="EMBL" id="CAB5072928.1"/>
    </source>
</evidence>
<accession>A0A6J6P322</accession>
<evidence type="ECO:0000313" key="4">
    <source>
        <dbReference type="EMBL" id="CAB4841963.1"/>
    </source>
</evidence>
<dbReference type="EMBL" id="CAFBQK010000116">
    <property type="protein sequence ID" value="CAB5053616.1"/>
    <property type="molecule type" value="Genomic_DNA"/>
</dbReference>
<evidence type="ECO:0000313" key="2">
    <source>
        <dbReference type="EMBL" id="CAB4693631.1"/>
    </source>
</evidence>
<evidence type="ECO:0000313" key="5">
    <source>
        <dbReference type="EMBL" id="CAB4925907.1"/>
    </source>
</evidence>
<gene>
    <name evidence="1" type="ORF">UFOPK2254_00662</name>
    <name evidence="2" type="ORF">UFOPK2646_00051</name>
    <name evidence="3" type="ORF">UFOPK2907_00757</name>
    <name evidence="4" type="ORF">UFOPK3241_00559</name>
    <name evidence="5" type="ORF">UFOPK3707_00603</name>
    <name evidence="6" type="ORF">UFOPK3937_01148</name>
    <name evidence="7" type="ORF">UFOPK4265_00902</name>
    <name evidence="8" type="ORF">UFOPK4401_00379</name>
</gene>
<dbReference type="EMBL" id="CAEZYB010000002">
    <property type="protein sequence ID" value="CAB4693631.1"/>
    <property type="molecule type" value="Genomic_DNA"/>
</dbReference>
<dbReference type="EMBL" id="CAFBRB010000024">
    <property type="protein sequence ID" value="CAB5072928.1"/>
    <property type="molecule type" value="Genomic_DNA"/>
</dbReference>
<evidence type="ECO:0000313" key="7">
    <source>
        <dbReference type="EMBL" id="CAB5053616.1"/>
    </source>
</evidence>
<protein>
    <submittedName>
        <fullName evidence="2">Unannotated protein</fullName>
    </submittedName>
</protein>